<dbReference type="PANTHER" id="PTHR44329:SF288">
    <property type="entry name" value="MITOGEN-ACTIVATED PROTEIN KINASE KINASE KINASE 20"/>
    <property type="match status" value="1"/>
</dbReference>
<evidence type="ECO:0000256" key="1">
    <source>
        <dbReference type="ARBA" id="ARBA00022679"/>
    </source>
</evidence>
<sequence length="278" mass="31005">MAQDDQLILEVDPREIKYLSVIGEGTTAVVHLARFNGAQVAVKEIRASAECAECDEGTLQAVEREVGTLSQVKHENIVGFIGISLAALPIRLVLEYCAGGSLFELLHNRYNISVSWKQRLKMLSDVASALDYLHNFEPPILHRDLKSLNMMLLDQVTNEFDDVVVKLGDFGFARILEERSMTRGVGTKHWMAPEVLAGTDYTEKADVFSFAMAAFEVICRHSVAQAISRGERPEWPDPQDLMPSMPEGLLVMVESCWAQSPGDRPTIGKIKGEIERFR</sequence>
<evidence type="ECO:0000313" key="8">
    <source>
        <dbReference type="EMBL" id="CAK0829012.1"/>
    </source>
</evidence>
<gene>
    <name evidence="8" type="ORF">PCOR1329_LOCUS28102</name>
</gene>
<keyword evidence="9" id="KW-1185">Reference proteome</keyword>
<keyword evidence="4 5" id="KW-0067">ATP-binding</keyword>
<evidence type="ECO:0000256" key="2">
    <source>
        <dbReference type="ARBA" id="ARBA00022741"/>
    </source>
</evidence>
<evidence type="ECO:0000313" key="9">
    <source>
        <dbReference type="Proteomes" id="UP001189429"/>
    </source>
</evidence>
<proteinExistence type="inferred from homology"/>
<dbReference type="SMART" id="SM00220">
    <property type="entry name" value="S_TKc"/>
    <property type="match status" value="1"/>
</dbReference>
<dbReference type="EMBL" id="CAUYUJ010010308">
    <property type="protein sequence ID" value="CAK0829012.1"/>
    <property type="molecule type" value="Genomic_DNA"/>
</dbReference>
<keyword evidence="6" id="KW-0723">Serine/threonine-protein kinase</keyword>
<dbReference type="InterPro" id="IPR051681">
    <property type="entry name" value="Ser/Thr_Kinases-Pseudokinases"/>
</dbReference>
<dbReference type="PROSITE" id="PS50011">
    <property type="entry name" value="PROTEIN_KINASE_DOM"/>
    <property type="match status" value="1"/>
</dbReference>
<accession>A0ABN9SAP3</accession>
<organism evidence="8 9">
    <name type="scientific">Prorocentrum cordatum</name>
    <dbReference type="NCBI Taxonomy" id="2364126"/>
    <lineage>
        <taxon>Eukaryota</taxon>
        <taxon>Sar</taxon>
        <taxon>Alveolata</taxon>
        <taxon>Dinophyceae</taxon>
        <taxon>Prorocentrales</taxon>
        <taxon>Prorocentraceae</taxon>
        <taxon>Prorocentrum</taxon>
    </lineage>
</organism>
<dbReference type="InterPro" id="IPR011009">
    <property type="entry name" value="Kinase-like_dom_sf"/>
</dbReference>
<comment type="caution">
    <text evidence="8">The sequence shown here is derived from an EMBL/GenBank/DDBJ whole genome shotgun (WGS) entry which is preliminary data.</text>
</comment>
<keyword evidence="3" id="KW-0418">Kinase</keyword>
<dbReference type="Pfam" id="PF00069">
    <property type="entry name" value="Pkinase"/>
    <property type="match status" value="1"/>
</dbReference>
<evidence type="ECO:0000256" key="6">
    <source>
        <dbReference type="RuleBase" id="RU000304"/>
    </source>
</evidence>
<dbReference type="SUPFAM" id="SSF56112">
    <property type="entry name" value="Protein kinase-like (PK-like)"/>
    <property type="match status" value="1"/>
</dbReference>
<dbReference type="InterPro" id="IPR000719">
    <property type="entry name" value="Prot_kinase_dom"/>
</dbReference>
<dbReference type="PANTHER" id="PTHR44329">
    <property type="entry name" value="SERINE/THREONINE-PROTEIN KINASE TNNI3K-RELATED"/>
    <property type="match status" value="1"/>
</dbReference>
<feature type="domain" description="Protein kinase" evidence="7">
    <location>
        <begin position="16"/>
        <end position="277"/>
    </location>
</feature>
<evidence type="ECO:0000259" key="7">
    <source>
        <dbReference type="PROSITE" id="PS50011"/>
    </source>
</evidence>
<dbReference type="CDD" id="cd13999">
    <property type="entry name" value="STKc_MAP3K-like"/>
    <property type="match status" value="1"/>
</dbReference>
<dbReference type="PIRSF" id="PIRSF000654">
    <property type="entry name" value="Integrin-linked_kinase"/>
    <property type="match status" value="1"/>
</dbReference>
<evidence type="ECO:0000256" key="5">
    <source>
        <dbReference type="PROSITE-ProRule" id="PRU10141"/>
    </source>
</evidence>
<dbReference type="InterPro" id="IPR017441">
    <property type="entry name" value="Protein_kinase_ATP_BS"/>
</dbReference>
<evidence type="ECO:0000256" key="3">
    <source>
        <dbReference type="ARBA" id="ARBA00022777"/>
    </source>
</evidence>
<feature type="binding site" evidence="5">
    <location>
        <position position="43"/>
    </location>
    <ligand>
        <name>ATP</name>
        <dbReference type="ChEBI" id="CHEBI:30616"/>
    </ligand>
</feature>
<dbReference type="InterPro" id="IPR008271">
    <property type="entry name" value="Ser/Thr_kinase_AS"/>
</dbReference>
<evidence type="ECO:0000256" key="4">
    <source>
        <dbReference type="ARBA" id="ARBA00022840"/>
    </source>
</evidence>
<keyword evidence="2 5" id="KW-0547">Nucleotide-binding</keyword>
<reference evidence="8" key="1">
    <citation type="submission" date="2023-10" db="EMBL/GenBank/DDBJ databases">
        <authorList>
            <person name="Chen Y."/>
            <person name="Shah S."/>
            <person name="Dougan E. K."/>
            <person name="Thang M."/>
            <person name="Chan C."/>
        </authorList>
    </citation>
    <scope>NUCLEOTIDE SEQUENCE [LARGE SCALE GENOMIC DNA]</scope>
</reference>
<protein>
    <recommendedName>
        <fullName evidence="7">Protein kinase domain-containing protein</fullName>
    </recommendedName>
</protein>
<name>A0ABN9SAP3_9DINO</name>
<keyword evidence="1" id="KW-0808">Transferase</keyword>
<dbReference type="PROSITE" id="PS00107">
    <property type="entry name" value="PROTEIN_KINASE_ATP"/>
    <property type="match status" value="1"/>
</dbReference>
<dbReference type="PROSITE" id="PS00108">
    <property type="entry name" value="PROTEIN_KINASE_ST"/>
    <property type="match status" value="1"/>
</dbReference>
<comment type="similarity">
    <text evidence="6">Belongs to the protein kinase superfamily.</text>
</comment>
<dbReference type="Gene3D" id="1.10.510.10">
    <property type="entry name" value="Transferase(Phosphotransferase) domain 1"/>
    <property type="match status" value="1"/>
</dbReference>
<dbReference type="Proteomes" id="UP001189429">
    <property type="component" value="Unassembled WGS sequence"/>
</dbReference>